<dbReference type="InterPro" id="IPR003877">
    <property type="entry name" value="SPRY_dom"/>
</dbReference>
<keyword evidence="2" id="KW-0479">Metal-binding</keyword>
<evidence type="ECO:0000259" key="10">
    <source>
        <dbReference type="PROSITE" id="PS50188"/>
    </source>
</evidence>
<evidence type="ECO:0000256" key="5">
    <source>
        <dbReference type="ARBA" id="ARBA00022859"/>
    </source>
</evidence>
<keyword evidence="7" id="KW-0175">Coiled coil</keyword>
<dbReference type="Pfam" id="PF00622">
    <property type="entry name" value="SPRY"/>
    <property type="match status" value="1"/>
</dbReference>
<dbReference type="Pfam" id="PF00643">
    <property type="entry name" value="zf-B_box"/>
    <property type="match status" value="1"/>
</dbReference>
<dbReference type="InterPro" id="IPR017907">
    <property type="entry name" value="Znf_RING_CS"/>
</dbReference>
<evidence type="ECO:0000313" key="11">
    <source>
        <dbReference type="Ensembl" id="ENSNMLP00000002855.1"/>
    </source>
</evidence>
<dbReference type="InterPro" id="IPR027370">
    <property type="entry name" value="Znf-RING_euk"/>
</dbReference>
<dbReference type="Ensembl" id="ENSNMLT00000003287.1">
    <property type="protein sequence ID" value="ENSNMLP00000002855.1"/>
    <property type="gene ID" value="ENSNMLG00000002082.1"/>
</dbReference>
<dbReference type="SMART" id="SM00589">
    <property type="entry name" value="PRY"/>
    <property type="match status" value="1"/>
</dbReference>
<sequence>MAAAVSCRLSEEQFLCSICLEVFSAPVTTPCGHSFCSACINLHWDSSDSITCPLCKQDLSSTPHLKVNTVLAEMVSQLKVTPEDEDLEISEPQVSAPVEVDCEVSAPGEVDCDLCPEPRLRALKSCLVCLASYCQSHLQPHLTNPRLRRHQLIEAVINLEEHICPEHDRPLELFCRDHSHFICVDCSDRGHESHNTVSVKKECEAQQAEVKEQIKQRLLKIGEIRGSVDLSQKNADSEIQEGIRVFNTLMECVQQSLDSFKQSIEEKHRKSKEEAAQLIEKIQTEISALEQREAEMERLWSSGDHLQFVQTFTSTKPAPPLKDWTEETVRAPSYEGRVAKAVSELERNLYPQMEQIFESELKKIKEFAVEVTLDPHTAQPQLDLSNDLKQVNYCDQQKDLPDSPERFSFWLCVLGKQKFSSGKFYFEVQVKGKTAWILGVAKESVNRKETNSLTLQKGHWLITLEKGVYKINEEPPVILPMRSTPEKVGVFVDYDEGLISFYDVGQESLIFSFTDCCFNENILPLLNPHRNDNRDNSAPLVLTPAF</sequence>
<dbReference type="SUPFAM" id="SSF49899">
    <property type="entry name" value="Concanavalin A-like lectins/glucanases"/>
    <property type="match status" value="1"/>
</dbReference>
<dbReference type="PROSITE" id="PS50119">
    <property type="entry name" value="ZF_BBOX"/>
    <property type="match status" value="1"/>
</dbReference>
<evidence type="ECO:0000256" key="7">
    <source>
        <dbReference type="SAM" id="Coils"/>
    </source>
</evidence>
<feature type="domain" description="RING-type" evidence="8">
    <location>
        <begin position="16"/>
        <end position="56"/>
    </location>
</feature>
<dbReference type="InterPro" id="IPR003879">
    <property type="entry name" value="Butyrophylin_SPRY"/>
</dbReference>
<keyword evidence="1" id="KW-0399">Innate immunity</keyword>
<dbReference type="PANTHER" id="PTHR25465">
    <property type="entry name" value="B-BOX DOMAIN CONTAINING"/>
    <property type="match status" value="1"/>
</dbReference>
<dbReference type="InterPro" id="IPR000315">
    <property type="entry name" value="Znf_B-box"/>
</dbReference>
<evidence type="ECO:0000256" key="3">
    <source>
        <dbReference type="ARBA" id="ARBA00022771"/>
    </source>
</evidence>
<dbReference type="InterPro" id="IPR001870">
    <property type="entry name" value="B30.2/SPRY"/>
</dbReference>
<dbReference type="SMART" id="SM00184">
    <property type="entry name" value="RING"/>
    <property type="match status" value="1"/>
</dbReference>
<dbReference type="SMART" id="SM00336">
    <property type="entry name" value="BBOX"/>
    <property type="match status" value="1"/>
</dbReference>
<dbReference type="SUPFAM" id="SSF57845">
    <property type="entry name" value="B-box zinc-binding domain"/>
    <property type="match status" value="1"/>
</dbReference>
<evidence type="ECO:0000256" key="4">
    <source>
        <dbReference type="ARBA" id="ARBA00022833"/>
    </source>
</evidence>
<accession>A0A8C6S7R2</accession>
<keyword evidence="3 6" id="KW-0863">Zinc-finger</keyword>
<evidence type="ECO:0000256" key="6">
    <source>
        <dbReference type="PROSITE-ProRule" id="PRU00024"/>
    </source>
</evidence>
<evidence type="ECO:0000259" key="8">
    <source>
        <dbReference type="PROSITE" id="PS50089"/>
    </source>
</evidence>
<dbReference type="Gene3D" id="3.30.40.10">
    <property type="entry name" value="Zinc/RING finger domain, C3HC4 (zinc finger)"/>
    <property type="match status" value="1"/>
</dbReference>
<organism evidence="11 12">
    <name type="scientific">Neogobius melanostomus</name>
    <name type="common">round goby</name>
    <dbReference type="NCBI Taxonomy" id="47308"/>
    <lineage>
        <taxon>Eukaryota</taxon>
        <taxon>Metazoa</taxon>
        <taxon>Chordata</taxon>
        <taxon>Craniata</taxon>
        <taxon>Vertebrata</taxon>
        <taxon>Euteleostomi</taxon>
        <taxon>Actinopterygii</taxon>
        <taxon>Neopterygii</taxon>
        <taxon>Teleostei</taxon>
        <taxon>Neoteleostei</taxon>
        <taxon>Acanthomorphata</taxon>
        <taxon>Gobiaria</taxon>
        <taxon>Gobiiformes</taxon>
        <taxon>Gobioidei</taxon>
        <taxon>Gobiidae</taxon>
        <taxon>Benthophilinae</taxon>
        <taxon>Neogobiini</taxon>
        <taxon>Neogobius</taxon>
    </lineage>
</organism>
<dbReference type="InterPro" id="IPR001841">
    <property type="entry name" value="Znf_RING"/>
</dbReference>
<dbReference type="FunFam" id="2.60.120.920:FF:000004">
    <property type="entry name" value="Butyrophilin subfamily 1 member A1"/>
    <property type="match status" value="1"/>
</dbReference>
<reference evidence="11" key="2">
    <citation type="submission" date="2025-09" db="UniProtKB">
        <authorList>
            <consortium name="Ensembl"/>
        </authorList>
    </citation>
    <scope>IDENTIFICATION</scope>
</reference>
<name>A0A8C6S7R2_9GOBI</name>
<dbReference type="InterPro" id="IPR013320">
    <property type="entry name" value="ConA-like_dom_sf"/>
</dbReference>
<evidence type="ECO:0000313" key="12">
    <source>
        <dbReference type="Proteomes" id="UP000694523"/>
    </source>
</evidence>
<dbReference type="SUPFAM" id="SSF57850">
    <property type="entry name" value="RING/U-box"/>
    <property type="match status" value="1"/>
</dbReference>
<dbReference type="Gene3D" id="4.10.830.40">
    <property type="match status" value="1"/>
</dbReference>
<dbReference type="InterPro" id="IPR006574">
    <property type="entry name" value="PRY"/>
</dbReference>
<feature type="domain" description="B box-type" evidence="9">
    <location>
        <begin position="159"/>
        <end position="199"/>
    </location>
</feature>
<dbReference type="PROSITE" id="PS50188">
    <property type="entry name" value="B302_SPRY"/>
    <property type="match status" value="1"/>
</dbReference>
<dbReference type="AlphaFoldDB" id="A0A8C6S7R2"/>
<evidence type="ECO:0000256" key="1">
    <source>
        <dbReference type="ARBA" id="ARBA00022588"/>
    </source>
</evidence>
<evidence type="ECO:0000259" key="9">
    <source>
        <dbReference type="PROSITE" id="PS50119"/>
    </source>
</evidence>
<dbReference type="InterPro" id="IPR043136">
    <property type="entry name" value="B30.2/SPRY_sf"/>
</dbReference>
<dbReference type="GO" id="GO:0008270">
    <property type="term" value="F:zinc ion binding"/>
    <property type="evidence" value="ECO:0007669"/>
    <property type="project" value="UniProtKB-KW"/>
</dbReference>
<reference evidence="11" key="1">
    <citation type="submission" date="2025-08" db="UniProtKB">
        <authorList>
            <consortium name="Ensembl"/>
        </authorList>
    </citation>
    <scope>IDENTIFICATION</scope>
</reference>
<dbReference type="CDD" id="cd19769">
    <property type="entry name" value="Bbox2_TRIM16-like"/>
    <property type="match status" value="1"/>
</dbReference>
<dbReference type="Gene3D" id="2.60.120.920">
    <property type="match status" value="1"/>
</dbReference>
<dbReference type="Pfam" id="PF25600">
    <property type="entry name" value="TRIM_CC"/>
    <property type="match status" value="1"/>
</dbReference>
<dbReference type="InterPro" id="IPR058030">
    <property type="entry name" value="TRIM8/14/16/25/29/45/65_CC"/>
</dbReference>
<keyword evidence="4" id="KW-0862">Zinc</keyword>
<dbReference type="Gene3D" id="3.30.160.60">
    <property type="entry name" value="Classic Zinc Finger"/>
    <property type="match status" value="1"/>
</dbReference>
<dbReference type="Pfam" id="PF13765">
    <property type="entry name" value="PRY"/>
    <property type="match status" value="1"/>
</dbReference>
<dbReference type="PROSITE" id="PS00518">
    <property type="entry name" value="ZF_RING_1"/>
    <property type="match status" value="1"/>
</dbReference>
<dbReference type="GO" id="GO:0045087">
    <property type="term" value="P:innate immune response"/>
    <property type="evidence" value="ECO:0007669"/>
    <property type="project" value="UniProtKB-KW"/>
</dbReference>
<dbReference type="PANTHER" id="PTHR25465:SF32">
    <property type="entry name" value="BLOODTHIRSTY-RELATED GENE FAMILY, MEMBER 16 ISOFORM X1-RELATED"/>
    <property type="match status" value="1"/>
</dbReference>
<evidence type="ECO:0000256" key="2">
    <source>
        <dbReference type="ARBA" id="ARBA00022723"/>
    </source>
</evidence>
<protein>
    <submittedName>
        <fullName evidence="11">Uncharacterized protein</fullName>
    </submittedName>
</protein>
<dbReference type="GO" id="GO:0005737">
    <property type="term" value="C:cytoplasm"/>
    <property type="evidence" value="ECO:0007669"/>
    <property type="project" value="UniProtKB-ARBA"/>
</dbReference>
<dbReference type="PROSITE" id="PS50089">
    <property type="entry name" value="ZF_RING_2"/>
    <property type="match status" value="1"/>
</dbReference>
<feature type="domain" description="B30.2/SPRY" evidence="10">
    <location>
        <begin position="351"/>
        <end position="546"/>
    </location>
</feature>
<dbReference type="Pfam" id="PF13445">
    <property type="entry name" value="zf-RING_UBOX"/>
    <property type="match status" value="1"/>
</dbReference>
<dbReference type="CDD" id="cd13733">
    <property type="entry name" value="SPRY_PRY_C-I_1"/>
    <property type="match status" value="1"/>
</dbReference>
<dbReference type="InterPro" id="IPR013083">
    <property type="entry name" value="Znf_RING/FYVE/PHD"/>
</dbReference>
<dbReference type="SMART" id="SM00449">
    <property type="entry name" value="SPRY"/>
    <property type="match status" value="1"/>
</dbReference>
<dbReference type="PRINTS" id="PR01407">
    <property type="entry name" value="BUTYPHLNCDUF"/>
</dbReference>
<proteinExistence type="predicted"/>
<dbReference type="Proteomes" id="UP000694523">
    <property type="component" value="Unplaced"/>
</dbReference>
<keyword evidence="12" id="KW-1185">Reference proteome</keyword>
<feature type="coiled-coil region" evidence="7">
    <location>
        <begin position="261"/>
        <end position="299"/>
    </location>
</feature>
<dbReference type="InterPro" id="IPR051051">
    <property type="entry name" value="E3_ubiq-ligase_TRIM/RNF"/>
</dbReference>
<keyword evidence="5" id="KW-0391">Immunity</keyword>